<gene>
    <name evidence="10" type="ORF">F384_25955</name>
</gene>
<comment type="cofactor">
    <cofactor evidence="8">
        <name>Mn(2+)</name>
        <dbReference type="ChEBI" id="CHEBI:29035"/>
    </cofactor>
</comment>
<feature type="binding site" evidence="9">
    <location>
        <begin position="163"/>
        <end position="165"/>
    </location>
    <ligand>
        <name>substrate</name>
    </ligand>
</feature>
<evidence type="ECO:0000256" key="6">
    <source>
        <dbReference type="ARBA" id="ARBA00023277"/>
    </source>
</evidence>
<dbReference type="Pfam" id="PF03320">
    <property type="entry name" value="FBPase_glpX"/>
    <property type="match status" value="1"/>
</dbReference>
<comment type="catalytic activity">
    <reaction evidence="1">
        <text>beta-D-fructose 1,6-bisphosphate + H2O = beta-D-fructose 6-phosphate + phosphate</text>
        <dbReference type="Rhea" id="RHEA:11064"/>
        <dbReference type="ChEBI" id="CHEBI:15377"/>
        <dbReference type="ChEBI" id="CHEBI:32966"/>
        <dbReference type="ChEBI" id="CHEBI:43474"/>
        <dbReference type="ChEBI" id="CHEBI:57634"/>
        <dbReference type="EC" id="3.1.3.11"/>
    </reaction>
</comment>
<feature type="binding site" evidence="9">
    <location>
        <position position="209"/>
    </location>
    <ligand>
        <name>substrate</name>
    </ligand>
</feature>
<dbReference type="GO" id="GO:0042132">
    <property type="term" value="F:fructose 1,6-bisphosphate 1-phosphatase activity"/>
    <property type="evidence" value="ECO:0007669"/>
    <property type="project" value="UniProtKB-EC"/>
</dbReference>
<evidence type="ECO:0000256" key="5">
    <source>
        <dbReference type="ARBA" id="ARBA00023211"/>
    </source>
</evidence>
<feature type="binding site" evidence="9">
    <location>
        <begin position="185"/>
        <end position="187"/>
    </location>
    <ligand>
        <name>substrate</name>
    </ligand>
</feature>
<reference evidence="10 11" key="1">
    <citation type="journal article" date="2013" name="Appl. Microbiol. Biotechnol.">
        <title>Glycerol assimilation and production of 1,3-propanediol by Citrobacter amalonaticus Y19.</title>
        <authorList>
            <person name="Ainala S.K."/>
            <person name="Ashok S."/>
            <person name="Ko Y."/>
            <person name="Park S."/>
        </authorList>
    </citation>
    <scope>NUCLEOTIDE SEQUENCE [LARGE SCALE GENOMIC DNA]</scope>
    <source>
        <strain evidence="10 11">Y19</strain>
    </source>
</reference>
<feature type="binding site" evidence="8">
    <location>
        <position position="84"/>
    </location>
    <ligand>
        <name>Mn(2+)</name>
        <dbReference type="ChEBI" id="CHEBI:29035"/>
        <label>2</label>
    </ligand>
</feature>
<feature type="binding site" evidence="8">
    <location>
        <position position="87"/>
    </location>
    <ligand>
        <name>Mn(2+)</name>
        <dbReference type="ChEBI" id="CHEBI:29035"/>
        <label>2</label>
    </ligand>
</feature>
<dbReference type="GO" id="GO:0030145">
    <property type="term" value="F:manganese ion binding"/>
    <property type="evidence" value="ECO:0007669"/>
    <property type="project" value="UniProtKB-ARBA"/>
</dbReference>
<dbReference type="RefSeq" id="WP_046497286.1">
    <property type="nucleotide sequence ID" value="NZ_CP011132.1"/>
</dbReference>
<evidence type="ECO:0000313" key="10">
    <source>
        <dbReference type="EMBL" id="AKE61771.1"/>
    </source>
</evidence>
<dbReference type="PANTHER" id="PTHR30447:SF0">
    <property type="entry name" value="FRUCTOSE-1,6-BISPHOSPHATASE 1 CLASS 2-RELATED"/>
    <property type="match status" value="1"/>
</dbReference>
<keyword evidence="3 8" id="KW-0479">Metal-binding</keyword>
<feature type="binding site" evidence="8">
    <location>
        <position position="32"/>
    </location>
    <ligand>
        <name>Mn(2+)</name>
        <dbReference type="ChEBI" id="CHEBI:29035"/>
        <label>1</label>
    </ligand>
</feature>
<evidence type="ECO:0000256" key="4">
    <source>
        <dbReference type="ARBA" id="ARBA00022801"/>
    </source>
</evidence>
<dbReference type="GO" id="GO:0006094">
    <property type="term" value="P:gluconeogenesis"/>
    <property type="evidence" value="ECO:0007669"/>
    <property type="project" value="InterPro"/>
</dbReference>
<dbReference type="FunFam" id="3.40.190.90:FF:000001">
    <property type="entry name" value="Fructose-1,6-bisphosphatase"/>
    <property type="match status" value="1"/>
</dbReference>
<evidence type="ECO:0000256" key="9">
    <source>
        <dbReference type="PIRSR" id="PIRSR004532-2"/>
    </source>
</evidence>
<dbReference type="SUPFAM" id="SSF56655">
    <property type="entry name" value="Carbohydrate phosphatase"/>
    <property type="match status" value="1"/>
</dbReference>
<dbReference type="AlphaFoldDB" id="A0A0F6TZR8"/>
<feature type="binding site" evidence="9">
    <location>
        <begin position="87"/>
        <end position="89"/>
    </location>
    <ligand>
        <name>substrate</name>
    </ligand>
</feature>
<comment type="similarity">
    <text evidence="2 7">Belongs to the FBPase class 2 family.</text>
</comment>
<dbReference type="NCBIfam" id="TIGR00330">
    <property type="entry name" value="glpX"/>
    <property type="match status" value="1"/>
</dbReference>
<dbReference type="GO" id="GO:0006071">
    <property type="term" value="P:glycerol metabolic process"/>
    <property type="evidence" value="ECO:0007669"/>
    <property type="project" value="InterPro"/>
</dbReference>
<dbReference type="CDD" id="cd01516">
    <property type="entry name" value="FBPase_glpX"/>
    <property type="match status" value="1"/>
</dbReference>
<sequence>MKSLAWPLFRITEQAALAAWPQTGCGDKNKIDDLAVSAMRSALNDIAIRGRIVIGEGEIDHAPMLWIGEEVGCGSGPEVDIAVDPIEGTRMVAMGQSNALAVMAFAPRGSLLHAPDMYMKKLVVNRQAKGVINLARPLADNLRHVAKALGKPLDRLRMATLDKPRLQPAIAEATQLGVKVFALPDGDVAASVLACLQDNPYDLMYTIGGAPEGVISACAVKALGGDMQAELIDFCEAKGDTAEHRLIAARERQRCAEMGVEVNRVYTLDELVAGNNVLFSATGVTRGDLVNGIQQVAKGVRTQTLLIGGADRTCNIIDSLHSW</sequence>
<name>A0A0F6TZR8_CITAM</name>
<evidence type="ECO:0000256" key="3">
    <source>
        <dbReference type="ARBA" id="ARBA00022723"/>
    </source>
</evidence>
<dbReference type="PIRSF" id="PIRSF004532">
    <property type="entry name" value="GlpX"/>
    <property type="match status" value="1"/>
</dbReference>
<dbReference type="OrthoDB" id="9779353at2"/>
<evidence type="ECO:0000256" key="1">
    <source>
        <dbReference type="ARBA" id="ARBA00001273"/>
    </source>
</evidence>
<proteinExistence type="inferred from homology"/>
<dbReference type="Proteomes" id="UP000034085">
    <property type="component" value="Chromosome"/>
</dbReference>
<dbReference type="PATRIC" id="fig|1261127.3.peg.5380"/>
<feature type="binding site" evidence="9">
    <location>
        <position position="118"/>
    </location>
    <ligand>
        <name>substrate</name>
    </ligand>
</feature>
<dbReference type="Gene3D" id="3.40.190.90">
    <property type="match status" value="1"/>
</dbReference>
<dbReference type="EMBL" id="CP011132">
    <property type="protein sequence ID" value="AKE61771.1"/>
    <property type="molecule type" value="Genomic_DNA"/>
</dbReference>
<feature type="binding site" evidence="8">
    <location>
        <position position="56"/>
    </location>
    <ligand>
        <name>Mn(2+)</name>
        <dbReference type="ChEBI" id="CHEBI:29035"/>
        <label>1</label>
    </ligand>
</feature>
<dbReference type="HOGENOM" id="CLU_054938_0_0_6"/>
<evidence type="ECO:0000256" key="7">
    <source>
        <dbReference type="PIRNR" id="PIRNR004532"/>
    </source>
</evidence>
<feature type="binding site" evidence="8">
    <location>
        <position position="212"/>
    </location>
    <ligand>
        <name>Mn(2+)</name>
        <dbReference type="ChEBI" id="CHEBI:29035"/>
        <label>2</label>
    </ligand>
</feature>
<evidence type="ECO:0000313" key="11">
    <source>
        <dbReference type="Proteomes" id="UP000034085"/>
    </source>
</evidence>
<keyword evidence="5 8" id="KW-0464">Manganese</keyword>
<keyword evidence="6 7" id="KW-0119">Carbohydrate metabolism</keyword>
<evidence type="ECO:0000256" key="8">
    <source>
        <dbReference type="PIRSR" id="PIRSR004532-1"/>
    </source>
</evidence>
<dbReference type="KEGG" id="cama:F384_25955"/>
<accession>A0A0F6TZR8</accession>
<dbReference type="InterPro" id="IPR004464">
    <property type="entry name" value="FBPase_class-2/SBPase"/>
</dbReference>
<dbReference type="GO" id="GO:0005829">
    <property type="term" value="C:cytosol"/>
    <property type="evidence" value="ECO:0007669"/>
    <property type="project" value="TreeGrafter"/>
</dbReference>
<keyword evidence="4" id="KW-0378">Hydrolase</keyword>
<organism evidence="10 11">
    <name type="scientific">Citrobacter amalonaticus Y19</name>
    <dbReference type="NCBI Taxonomy" id="1261127"/>
    <lineage>
        <taxon>Bacteria</taxon>
        <taxon>Pseudomonadati</taxon>
        <taxon>Pseudomonadota</taxon>
        <taxon>Gammaproteobacteria</taxon>
        <taxon>Enterobacterales</taxon>
        <taxon>Enterobacteriaceae</taxon>
        <taxon>Citrobacter</taxon>
    </lineage>
</organism>
<dbReference type="Gene3D" id="3.30.540.10">
    <property type="entry name" value="Fructose-1,6-Bisphosphatase, subunit A, domain 1"/>
    <property type="match status" value="1"/>
</dbReference>
<protein>
    <recommendedName>
        <fullName evidence="7">Fructose-1,6-bisphosphatase</fullName>
    </recommendedName>
</protein>
<evidence type="ECO:0000256" key="2">
    <source>
        <dbReference type="ARBA" id="ARBA00008989"/>
    </source>
</evidence>
<dbReference type="GO" id="GO:0030388">
    <property type="term" value="P:fructose 1,6-bisphosphate metabolic process"/>
    <property type="evidence" value="ECO:0007669"/>
    <property type="project" value="TreeGrafter"/>
</dbReference>
<dbReference type="PANTHER" id="PTHR30447">
    <property type="entry name" value="FRUCTOSE-1,6-BISPHOSPHATASE CLASS 2"/>
    <property type="match status" value="1"/>
</dbReference>